<keyword evidence="2" id="KW-1185">Reference proteome</keyword>
<reference evidence="1 2" key="1">
    <citation type="journal article" date="2012" name="PLoS Pathog.">
        <title>Diverse lifestyles and strategies of plant pathogenesis encoded in the genomes of eighteen Dothideomycetes fungi.</title>
        <authorList>
            <person name="Ohm R.A."/>
            <person name="Feau N."/>
            <person name="Henrissat B."/>
            <person name="Schoch C.L."/>
            <person name="Horwitz B.A."/>
            <person name="Barry K.W."/>
            <person name="Condon B.J."/>
            <person name="Copeland A.C."/>
            <person name="Dhillon B."/>
            <person name="Glaser F."/>
            <person name="Hesse C.N."/>
            <person name="Kosti I."/>
            <person name="LaButti K."/>
            <person name="Lindquist E.A."/>
            <person name="Lucas S."/>
            <person name="Salamov A.A."/>
            <person name="Bradshaw R.E."/>
            <person name="Ciuffetti L."/>
            <person name="Hamelin R.C."/>
            <person name="Kema G.H.J."/>
            <person name="Lawrence C."/>
            <person name="Scott J.A."/>
            <person name="Spatafora J.W."/>
            <person name="Turgeon B.G."/>
            <person name="de Wit P.J.G.M."/>
            <person name="Zhong S."/>
            <person name="Goodwin S.B."/>
            <person name="Grigoriev I.V."/>
        </authorList>
    </citation>
    <scope>NUCLEOTIDE SEQUENCE [LARGE SCALE GENOMIC DNA]</scope>
    <source>
        <strain evidence="1 2">CIRAD86</strain>
    </source>
</reference>
<dbReference type="GeneID" id="19336417"/>
<organism evidence="1 2">
    <name type="scientific">Pseudocercospora fijiensis (strain CIRAD86)</name>
    <name type="common">Black leaf streak disease fungus</name>
    <name type="synonym">Mycosphaerella fijiensis</name>
    <dbReference type="NCBI Taxonomy" id="383855"/>
    <lineage>
        <taxon>Eukaryota</taxon>
        <taxon>Fungi</taxon>
        <taxon>Dikarya</taxon>
        <taxon>Ascomycota</taxon>
        <taxon>Pezizomycotina</taxon>
        <taxon>Dothideomycetes</taxon>
        <taxon>Dothideomycetidae</taxon>
        <taxon>Mycosphaerellales</taxon>
        <taxon>Mycosphaerellaceae</taxon>
        <taxon>Pseudocercospora</taxon>
    </lineage>
</organism>
<proteinExistence type="predicted"/>
<dbReference type="EMBL" id="KB446555">
    <property type="protein sequence ID" value="EME87447.1"/>
    <property type="molecule type" value="Genomic_DNA"/>
</dbReference>
<dbReference type="AlphaFoldDB" id="N1Q974"/>
<accession>N1Q974</accession>
<dbReference type="KEGG" id="pfj:MYCFIDRAFT_205675"/>
<dbReference type="Proteomes" id="UP000016932">
    <property type="component" value="Unassembled WGS sequence"/>
</dbReference>
<gene>
    <name evidence="1" type="ORF">MYCFIDRAFT_205675</name>
</gene>
<dbReference type="HOGENOM" id="CLU_3088280_0_0_1"/>
<name>N1Q974_PSEFD</name>
<protein>
    <submittedName>
        <fullName evidence="1">Uncharacterized protein</fullName>
    </submittedName>
</protein>
<evidence type="ECO:0000313" key="1">
    <source>
        <dbReference type="EMBL" id="EME87447.1"/>
    </source>
</evidence>
<dbReference type="VEuPathDB" id="FungiDB:MYCFIDRAFT_205675"/>
<evidence type="ECO:0000313" key="2">
    <source>
        <dbReference type="Proteomes" id="UP000016932"/>
    </source>
</evidence>
<dbReference type="RefSeq" id="XP_007920876.1">
    <property type="nucleotide sequence ID" value="XM_007922685.1"/>
</dbReference>
<sequence length="52" mass="5894">MANVFDCMYYCAELTRRTRTAFGSSAFGHLRPGGQRQVHLSELGHIEDDFNS</sequence>